<gene>
    <name evidence="2" type="ORF">CC1G_09996</name>
</gene>
<accession>A8NDI7</accession>
<feature type="chain" id="PRO_5002727232" evidence="1">
    <location>
        <begin position="25"/>
        <end position="216"/>
    </location>
</feature>
<dbReference type="EMBL" id="AACS02000009">
    <property type="protein sequence ID" value="EAU89027.2"/>
    <property type="molecule type" value="Genomic_DNA"/>
</dbReference>
<keyword evidence="3" id="KW-1185">Reference proteome</keyword>
<dbReference type="HOGENOM" id="CLU_101873_1_0_1"/>
<dbReference type="PROSITE" id="PS51257">
    <property type="entry name" value="PROKAR_LIPOPROTEIN"/>
    <property type="match status" value="1"/>
</dbReference>
<evidence type="ECO:0000313" key="3">
    <source>
        <dbReference type="Proteomes" id="UP000001861"/>
    </source>
</evidence>
<evidence type="ECO:0000313" key="2">
    <source>
        <dbReference type="EMBL" id="EAU89027.2"/>
    </source>
</evidence>
<evidence type="ECO:0000256" key="1">
    <source>
        <dbReference type="SAM" id="SignalP"/>
    </source>
</evidence>
<dbReference type="OMA" id="AGSVEWW"/>
<dbReference type="AlphaFoldDB" id="A8NDI7"/>
<feature type="signal peptide" evidence="1">
    <location>
        <begin position="1"/>
        <end position="24"/>
    </location>
</feature>
<dbReference type="VEuPathDB" id="FungiDB:CC1G_09996"/>
<sequence length="216" mass="23160">MRALTRFLATCSLIFSLSCCPTLALPQPVTTDSSVGECPEVIPAPGLPSLASLNLTSADLCKPPEEFMKTYTNPASASLLDTPLSLDLPPIATTSANEGESSLVKRYEPRCSTSAMNPEYAWGCFNYLHALGSTPCVINSTTYMIRFCYTDGPAGSVEWWGMNMKVHLGMTVQSTCRNVALGGHWVLYNCVIDGALRDGANAAWGNEDIVVILVPA</sequence>
<dbReference type="InParanoid" id="A8NDI7"/>
<keyword evidence="1" id="KW-0732">Signal</keyword>
<protein>
    <submittedName>
        <fullName evidence="2">Uncharacterized protein</fullName>
    </submittedName>
</protein>
<reference evidence="2 3" key="1">
    <citation type="journal article" date="2010" name="Proc. Natl. Acad. Sci. U.S.A.">
        <title>Insights into evolution of multicellular fungi from the assembled chromosomes of the mushroom Coprinopsis cinerea (Coprinus cinereus).</title>
        <authorList>
            <person name="Stajich J.E."/>
            <person name="Wilke S.K."/>
            <person name="Ahren D."/>
            <person name="Au C.H."/>
            <person name="Birren B.W."/>
            <person name="Borodovsky M."/>
            <person name="Burns C."/>
            <person name="Canback B."/>
            <person name="Casselton L.A."/>
            <person name="Cheng C.K."/>
            <person name="Deng J."/>
            <person name="Dietrich F.S."/>
            <person name="Fargo D.C."/>
            <person name="Farman M.L."/>
            <person name="Gathman A.C."/>
            <person name="Goldberg J."/>
            <person name="Guigo R."/>
            <person name="Hoegger P.J."/>
            <person name="Hooker J.B."/>
            <person name="Huggins A."/>
            <person name="James T.Y."/>
            <person name="Kamada T."/>
            <person name="Kilaru S."/>
            <person name="Kodira C."/>
            <person name="Kues U."/>
            <person name="Kupfer D."/>
            <person name="Kwan H.S."/>
            <person name="Lomsadze A."/>
            <person name="Li W."/>
            <person name="Lilly W.W."/>
            <person name="Ma L.J."/>
            <person name="Mackey A.J."/>
            <person name="Manning G."/>
            <person name="Martin F."/>
            <person name="Muraguchi H."/>
            <person name="Natvig D.O."/>
            <person name="Palmerini H."/>
            <person name="Ramesh M.A."/>
            <person name="Rehmeyer C.J."/>
            <person name="Roe B.A."/>
            <person name="Shenoy N."/>
            <person name="Stanke M."/>
            <person name="Ter-Hovhannisyan V."/>
            <person name="Tunlid A."/>
            <person name="Velagapudi R."/>
            <person name="Vision T.J."/>
            <person name="Zeng Q."/>
            <person name="Zolan M.E."/>
            <person name="Pukkila P.J."/>
        </authorList>
    </citation>
    <scope>NUCLEOTIDE SEQUENCE [LARGE SCALE GENOMIC DNA]</scope>
    <source>
        <strain evidence="3">Okayama-7 / 130 / ATCC MYA-4618 / FGSC 9003</strain>
    </source>
</reference>
<name>A8NDI7_COPC7</name>
<dbReference type="KEGG" id="cci:CC1G_09996"/>
<comment type="caution">
    <text evidence="2">The sequence shown here is derived from an EMBL/GenBank/DDBJ whole genome shotgun (WGS) entry which is preliminary data.</text>
</comment>
<dbReference type="OrthoDB" id="2686356at2759"/>
<dbReference type="Proteomes" id="UP000001861">
    <property type="component" value="Unassembled WGS sequence"/>
</dbReference>
<organism evidence="2 3">
    <name type="scientific">Coprinopsis cinerea (strain Okayama-7 / 130 / ATCC MYA-4618 / FGSC 9003)</name>
    <name type="common">Inky cap fungus</name>
    <name type="synonym">Hormographiella aspergillata</name>
    <dbReference type="NCBI Taxonomy" id="240176"/>
    <lineage>
        <taxon>Eukaryota</taxon>
        <taxon>Fungi</taxon>
        <taxon>Dikarya</taxon>
        <taxon>Basidiomycota</taxon>
        <taxon>Agaricomycotina</taxon>
        <taxon>Agaricomycetes</taxon>
        <taxon>Agaricomycetidae</taxon>
        <taxon>Agaricales</taxon>
        <taxon>Agaricineae</taxon>
        <taxon>Psathyrellaceae</taxon>
        <taxon>Coprinopsis</taxon>
    </lineage>
</organism>
<dbReference type="eggNOG" id="ENOG502SSJ2">
    <property type="taxonomic scope" value="Eukaryota"/>
</dbReference>
<dbReference type="GeneID" id="6009272"/>
<dbReference type="RefSeq" id="XP_001832782.2">
    <property type="nucleotide sequence ID" value="XM_001832730.2"/>
</dbReference>
<proteinExistence type="predicted"/>
<dbReference type="STRING" id="240176.A8NDI7"/>